<evidence type="ECO:0000256" key="1">
    <source>
        <dbReference type="ARBA" id="ARBA00004192"/>
    </source>
</evidence>
<dbReference type="GO" id="GO:1990904">
    <property type="term" value="C:ribonucleoprotein complex"/>
    <property type="evidence" value="ECO:0007669"/>
    <property type="project" value="UniProtKB-KW"/>
</dbReference>
<reference evidence="13" key="1">
    <citation type="journal article" date="2021" name="Viruses">
        <title>Genome Characterization of Bird-Related Rhabdoviruses Circulating in Africa.</title>
        <authorList>
            <person name="Luo D.-S."/>
            <person name="Zhou Z.-J."/>
            <person name="Ge X.-Y."/>
            <person name="Bourhy H."/>
            <person name="Shi Z.-L."/>
            <person name="Grandadam M."/>
            <person name="Dacheux L."/>
        </authorList>
    </citation>
    <scope>NUCLEOTIDE SEQUENCE</scope>
    <source>
        <strain evidence="13">0410RCA</strain>
    </source>
</reference>
<dbReference type="InterPro" id="IPR000448">
    <property type="entry name" value="Rhabdo_ncapsid"/>
</dbReference>
<evidence type="ECO:0000256" key="11">
    <source>
        <dbReference type="ARBA" id="ARBA00033344"/>
    </source>
</evidence>
<evidence type="ECO:0000256" key="10">
    <source>
        <dbReference type="ARBA" id="ARBA00023274"/>
    </source>
</evidence>
<evidence type="ECO:0000256" key="4">
    <source>
        <dbReference type="ARBA" id="ARBA00022497"/>
    </source>
</evidence>
<dbReference type="GO" id="GO:0019013">
    <property type="term" value="C:viral nucleocapsid"/>
    <property type="evidence" value="ECO:0007669"/>
    <property type="project" value="UniProtKB-KW"/>
</dbReference>
<dbReference type="InterPro" id="IPR035961">
    <property type="entry name" value="Rhabdovirus_nucleoprotein-like"/>
</dbReference>
<dbReference type="RefSeq" id="YP_010800996.1">
    <property type="nucleotide sequence ID" value="NC_076933.1"/>
</dbReference>
<evidence type="ECO:0000313" key="14">
    <source>
        <dbReference type="Proteomes" id="UP000830428"/>
    </source>
</evidence>
<dbReference type="GO" id="GO:0019029">
    <property type="term" value="C:helical viral capsid"/>
    <property type="evidence" value="ECO:0007669"/>
    <property type="project" value="UniProtKB-KW"/>
</dbReference>
<dbReference type="GO" id="GO:0003723">
    <property type="term" value="F:RNA binding"/>
    <property type="evidence" value="ECO:0007669"/>
    <property type="project" value="UniProtKB-KW"/>
</dbReference>
<keyword evidence="7" id="KW-0694">RNA-binding</keyword>
<sequence>MTTLYRNGKPVNIDLVADKQTPEFPRAFFEKEGQLRLVVPRYASTLDAAAKAVRAEIEDKSLSMMGIKLFLYRYFATIKNKLDEDWDSFSVHIGSKDDLVTPFSFIRVEESEEYKSERSKEASEEDWKWMAILLLGLYRIGRVSDPSYKNQIIKTIDNVIKAIDKKAPSLSTVQEYSLQAVADVNFCKIVALVDCYFHKFKSDPIAVCRISTVSARYRDSAALLGLNHLSTIGGGNPLLGVRWALVEAIQNNIDQLITEGNETNKSDSLMPYMIDLQLSKLSPYSTTANPAFHLFVHAAGSFILNPRSLNAKMVNAPSAQSIIRNAAFFIMATGKSDDWKIGFKLTNSPDKERIVRRGQVLAATVPQTDNVDEWLAWRNANRDDFEEILTEFMRDRASRIGAVRPNTIGAHIKSTFIDLGLSQ</sequence>
<keyword evidence="10" id="KW-0687">Ribonucleoprotein</keyword>
<evidence type="ECO:0000256" key="7">
    <source>
        <dbReference type="ARBA" id="ARBA00022884"/>
    </source>
</evidence>
<dbReference type="GO" id="GO:0030430">
    <property type="term" value="C:host cell cytoplasm"/>
    <property type="evidence" value="ECO:0007669"/>
    <property type="project" value="UniProtKB-SubCell"/>
</dbReference>
<keyword evidence="5" id="KW-0167">Capsid protein</keyword>
<keyword evidence="14" id="KW-1185">Reference proteome</keyword>
<evidence type="ECO:0000256" key="3">
    <source>
        <dbReference type="ARBA" id="ARBA00014389"/>
    </source>
</evidence>
<dbReference type="GeneID" id="80539677"/>
<name>A0AAE8XBL1_9RHAB</name>
<dbReference type="InterPro" id="IPR023330">
    <property type="entry name" value="Rhabdovirus_ncapsid_N"/>
</dbReference>
<keyword evidence="9" id="KW-1035">Host cytoplasm</keyword>
<dbReference type="Proteomes" id="UP000830428">
    <property type="component" value="Segment"/>
</dbReference>
<organism evidence="13 14">
    <name type="scientific">Nasoule virus</name>
    <dbReference type="NCBI Taxonomy" id="864695"/>
    <lineage>
        <taxon>Viruses</taxon>
        <taxon>Riboviria</taxon>
        <taxon>Orthornavirae</taxon>
        <taxon>Negarnaviricota</taxon>
        <taxon>Haploviricotina</taxon>
        <taxon>Monjiviricetes</taxon>
        <taxon>Mononegavirales</taxon>
        <taxon>Rhabdoviridae</taxon>
        <taxon>Alpharhabdovirinae</taxon>
        <taxon>Sunrhavirus</taxon>
        <taxon>Sunrhavirus nasoule</taxon>
    </lineage>
</organism>
<proteinExistence type="predicted"/>
<evidence type="ECO:0000256" key="9">
    <source>
        <dbReference type="ARBA" id="ARBA00023200"/>
    </source>
</evidence>
<dbReference type="SUPFAM" id="SSF140809">
    <property type="entry name" value="Rhabdovirus nucleoprotein-like"/>
    <property type="match status" value="1"/>
</dbReference>
<feature type="domain" description="Rhabdovirus nucleocapsid" evidence="12">
    <location>
        <begin position="12"/>
        <end position="340"/>
    </location>
</feature>
<evidence type="ECO:0000256" key="8">
    <source>
        <dbReference type="ARBA" id="ARBA00023086"/>
    </source>
</evidence>
<evidence type="ECO:0000256" key="5">
    <source>
        <dbReference type="ARBA" id="ARBA00022561"/>
    </source>
</evidence>
<dbReference type="Gene3D" id="1.10.3610.10">
    <property type="entry name" value="Nucleoprotein"/>
    <property type="match status" value="1"/>
</dbReference>
<dbReference type="EMBL" id="MW491755">
    <property type="protein sequence ID" value="UAU42859.1"/>
    <property type="molecule type" value="Viral_cRNA"/>
</dbReference>
<protein>
    <recommendedName>
        <fullName evidence="3">Nucleoprotein</fullName>
    </recommendedName>
    <alternativeName>
        <fullName evidence="11">Nucleocapsid protein</fullName>
    </alternativeName>
</protein>
<accession>A0AAE8XBL1</accession>
<dbReference type="Gene3D" id="1.10.3570.10">
    <property type="entry name" value="Rhabdovirus nucleocapsid protein like domain"/>
    <property type="match status" value="1"/>
</dbReference>
<gene>
    <name evidence="13" type="primary">N</name>
</gene>
<evidence type="ECO:0000313" key="13">
    <source>
        <dbReference type="EMBL" id="UAU42859.1"/>
    </source>
</evidence>
<reference evidence="13" key="2">
    <citation type="submission" date="2021-01" db="EMBL/GenBank/DDBJ databases">
        <authorList>
            <person name="Luo D."/>
            <person name="Zhou Z."/>
            <person name="Ge X."/>
            <person name="Shi Z."/>
            <person name="Bourhy H."/>
            <person name="Marc G."/>
            <person name="Dacheux L."/>
        </authorList>
    </citation>
    <scope>NUCLEOTIDE SEQUENCE</scope>
    <source>
        <strain evidence="13">0410RCA</strain>
    </source>
</reference>
<keyword evidence="6" id="KW-0946">Virion</keyword>
<dbReference type="InterPro" id="IPR023331">
    <property type="entry name" value="Rhabdovirus_ncapsid_C"/>
</dbReference>
<evidence type="ECO:0000259" key="12">
    <source>
        <dbReference type="Pfam" id="PF00945"/>
    </source>
</evidence>
<keyword evidence="8" id="KW-0543">Viral nucleoprotein</keyword>
<keyword evidence="4" id="KW-1139">Helical capsid protein</keyword>
<dbReference type="KEGG" id="vg:80539677"/>
<evidence type="ECO:0000256" key="2">
    <source>
        <dbReference type="ARBA" id="ARBA00004328"/>
    </source>
</evidence>
<comment type="subcellular location">
    <subcellularLocation>
        <location evidence="1">Host cytoplasm</location>
    </subcellularLocation>
    <subcellularLocation>
        <location evidence="2">Virion</location>
    </subcellularLocation>
</comment>
<evidence type="ECO:0000256" key="6">
    <source>
        <dbReference type="ARBA" id="ARBA00022844"/>
    </source>
</evidence>
<dbReference type="Pfam" id="PF00945">
    <property type="entry name" value="Rhabdo_ncap"/>
    <property type="match status" value="1"/>
</dbReference>